<dbReference type="HOGENOM" id="CLU_038261_0_0_12"/>
<name>F5YFC1_LEAAZ</name>
<dbReference type="Proteomes" id="UP000009222">
    <property type="component" value="Chromosome"/>
</dbReference>
<dbReference type="KEGG" id="taz:TREAZ_1384"/>
<protein>
    <submittedName>
        <fullName evidence="1">Uncharacterized protein</fullName>
    </submittedName>
</protein>
<gene>
    <name evidence="1" type="ordered locus">TREAZ_1384</name>
</gene>
<dbReference type="InParanoid" id="F5YFC1"/>
<proteinExistence type="predicted"/>
<dbReference type="OrthoDB" id="349962at2"/>
<reference evidence="1 2" key="2">
    <citation type="journal article" date="2011" name="ISME J.">
        <title>RNA-seq reveals cooperative metabolic interactions between two termite-gut spirochete species in co-culture.</title>
        <authorList>
            <person name="Rosenthal A.Z."/>
            <person name="Matson E.G."/>
            <person name="Eldar A."/>
            <person name="Leadbetter J.R."/>
        </authorList>
    </citation>
    <scope>NUCLEOTIDE SEQUENCE [LARGE SCALE GENOMIC DNA]</scope>
    <source>
        <strain evidence="2">ATCC BAA-888 / DSM 13862 / ZAS-9</strain>
    </source>
</reference>
<dbReference type="RefSeq" id="WP_015710620.1">
    <property type="nucleotide sequence ID" value="NC_015577.1"/>
</dbReference>
<dbReference type="InterPro" id="IPR035196">
    <property type="entry name" value="DUF5312"/>
</dbReference>
<keyword evidence="2" id="KW-1185">Reference proteome</keyword>
<accession>F5YFC1</accession>
<dbReference type="AlphaFoldDB" id="F5YFC1"/>
<organism evidence="1 2">
    <name type="scientific">Leadbettera azotonutricia (strain ATCC BAA-888 / DSM 13862 / ZAS-9)</name>
    <name type="common">Treponema azotonutricium</name>
    <dbReference type="NCBI Taxonomy" id="545695"/>
    <lineage>
        <taxon>Bacteria</taxon>
        <taxon>Pseudomonadati</taxon>
        <taxon>Spirochaetota</taxon>
        <taxon>Spirochaetia</taxon>
        <taxon>Spirochaetales</taxon>
        <taxon>Breznakiellaceae</taxon>
        <taxon>Leadbettera</taxon>
    </lineage>
</organism>
<dbReference type="STRING" id="545695.TREAZ_1384"/>
<dbReference type="eggNOG" id="ENOG5033D6N">
    <property type="taxonomic scope" value="Bacteria"/>
</dbReference>
<evidence type="ECO:0000313" key="1">
    <source>
        <dbReference type="EMBL" id="AEF81466.1"/>
    </source>
</evidence>
<sequence length="514" mass="58003">MADVLNKVISFISGDGESGGSDKQVLLKQLAKDIQQNKYTRFYKVRQEEADPSFAQYMYSVYKILYPAKVFINDPAKDKQVRHVTIESFLDKSTMDVIKRLTPEAIAERKKATAGPELTKQLEADLAALTLGFDSPRLTAADKCYTLIGVLNRFASYDYPALLKKFDAEIIEGDFTEQPKFSALRTDTIMADIAKFLSVLPSFDPQDDWKTVFEILKYCNGGTDVIPHEIWTGLLVNLKDLKASKMLDLMIKLASGNPIWEFKGTPADGDEDHLSAHWLDQKTAEVRQVISDIADRQKNAQIAALEKAVFGEIDTTRLNFYNKESGKILVQKDLEAYTMAPALNHLMVFIQDFLNKEIQELSEILLVRGQWTNNAASIAMSDGYHTVRDIEPEINTLDETLSEDGSNGPRLHAALLRVDRDPSQAHYLESIVGTINEEALSLVNRAVQGLIIVGKHLKMLLEDYNKKPFELIINWKELTLASKTPLAQRLADDYKKINYFVQLMILETKVENSI</sequence>
<reference evidence="2" key="1">
    <citation type="submission" date="2009-12" db="EMBL/GenBank/DDBJ databases">
        <title>Complete sequence of Treponema azotonutricium strain ZAS-9.</title>
        <authorList>
            <person name="Tetu S.G."/>
            <person name="Matson E."/>
            <person name="Ren Q."/>
            <person name="Seshadri R."/>
            <person name="Elbourne L."/>
            <person name="Hassan K.A."/>
            <person name="Durkin A."/>
            <person name="Radune D."/>
            <person name="Mohamoud Y."/>
            <person name="Shay R."/>
            <person name="Jin S."/>
            <person name="Zhang X."/>
            <person name="Lucey K."/>
            <person name="Ballor N.R."/>
            <person name="Ottesen E."/>
            <person name="Rosenthal R."/>
            <person name="Allen A."/>
            <person name="Leadbetter J.R."/>
            <person name="Paulsen I.T."/>
        </authorList>
    </citation>
    <scope>NUCLEOTIDE SEQUENCE [LARGE SCALE GENOMIC DNA]</scope>
    <source>
        <strain evidence="2">ATCC BAA-888 / DSM 13862 / ZAS-9</strain>
    </source>
</reference>
<dbReference type="EMBL" id="CP001841">
    <property type="protein sequence ID" value="AEF81466.1"/>
    <property type="molecule type" value="Genomic_DNA"/>
</dbReference>
<dbReference type="Pfam" id="PF17239">
    <property type="entry name" value="DUF5312"/>
    <property type="match status" value="1"/>
</dbReference>
<evidence type="ECO:0000313" key="2">
    <source>
        <dbReference type="Proteomes" id="UP000009222"/>
    </source>
</evidence>